<evidence type="ECO:0000256" key="1">
    <source>
        <dbReference type="SAM" id="MobiDB-lite"/>
    </source>
</evidence>
<reference evidence="3 4" key="1">
    <citation type="submission" date="2020-08" db="EMBL/GenBank/DDBJ databases">
        <title>Genomic Encyclopedia of Type Strains, Phase IV (KMG-IV): sequencing the most valuable type-strain genomes for metagenomic binning, comparative biology and taxonomic classification.</title>
        <authorList>
            <person name="Goeker M."/>
        </authorList>
    </citation>
    <scope>NUCLEOTIDE SEQUENCE [LARGE SCALE GENOMIC DNA]</scope>
    <source>
        <strain evidence="3 4">DSM 23240</strain>
    </source>
</reference>
<dbReference type="NCBIfam" id="TIGR02106">
    <property type="entry name" value="cyd_oper_ybgT"/>
    <property type="match status" value="1"/>
</dbReference>
<dbReference type="AlphaFoldDB" id="A0A840RUK3"/>
<dbReference type="InterPro" id="IPR011724">
    <property type="entry name" value="Cyd_oper_YbgT"/>
</dbReference>
<evidence type="ECO:0000256" key="2">
    <source>
        <dbReference type="SAM" id="Phobius"/>
    </source>
</evidence>
<protein>
    <submittedName>
        <fullName evidence="3">Cyd operon protein YbgT</fullName>
    </submittedName>
</protein>
<gene>
    <name evidence="3" type="ORF">HNR39_003152</name>
</gene>
<feature type="region of interest" description="Disordered" evidence="1">
    <location>
        <begin position="32"/>
        <end position="57"/>
    </location>
</feature>
<dbReference type="Proteomes" id="UP000571084">
    <property type="component" value="Unassembled WGS sequence"/>
</dbReference>
<keyword evidence="4" id="KW-1185">Reference proteome</keyword>
<keyword evidence="2" id="KW-0812">Transmembrane</keyword>
<accession>A0A840RUK3</accession>
<keyword evidence="2" id="KW-0472">Membrane</keyword>
<evidence type="ECO:0000313" key="4">
    <source>
        <dbReference type="Proteomes" id="UP000571084"/>
    </source>
</evidence>
<keyword evidence="2" id="KW-1133">Transmembrane helix</keyword>
<proteinExistence type="predicted"/>
<dbReference type="EMBL" id="JACHHQ010000006">
    <property type="protein sequence ID" value="MBB5201303.1"/>
    <property type="molecule type" value="Genomic_DNA"/>
</dbReference>
<evidence type="ECO:0000313" key="3">
    <source>
        <dbReference type="EMBL" id="MBB5201303.1"/>
    </source>
</evidence>
<name>A0A840RUK3_9BURK</name>
<organism evidence="3 4">
    <name type="scientific">Glaciimonas immobilis</name>
    <dbReference type="NCBI Taxonomy" id="728004"/>
    <lineage>
        <taxon>Bacteria</taxon>
        <taxon>Pseudomonadati</taxon>
        <taxon>Pseudomonadota</taxon>
        <taxon>Betaproteobacteria</taxon>
        <taxon>Burkholderiales</taxon>
        <taxon>Oxalobacteraceae</taxon>
        <taxon>Glaciimonas</taxon>
    </lineage>
</organism>
<sequence>MWYFAWILGVGLALAFGIINVMWLESNYAFGSRDEDTTRGRFEDAAREEEEERVRKK</sequence>
<comment type="caution">
    <text evidence="3">The sequence shown here is derived from an EMBL/GenBank/DDBJ whole genome shotgun (WGS) entry which is preliminary data.</text>
</comment>
<dbReference type="Pfam" id="PF08173">
    <property type="entry name" value="YbgT_YccB"/>
    <property type="match status" value="1"/>
</dbReference>
<feature type="compositionally biased region" description="Basic and acidic residues" evidence="1">
    <location>
        <begin position="32"/>
        <end position="45"/>
    </location>
</feature>
<dbReference type="InterPro" id="IPR012994">
    <property type="entry name" value="YbgT_YccB"/>
</dbReference>
<feature type="transmembrane region" description="Helical" evidence="2">
    <location>
        <begin position="6"/>
        <end position="24"/>
    </location>
</feature>
<dbReference type="RefSeq" id="WP_168056599.1">
    <property type="nucleotide sequence ID" value="NZ_JAAOZT010000011.1"/>
</dbReference>